<feature type="transmembrane region" description="Helical" evidence="1">
    <location>
        <begin position="102"/>
        <end position="124"/>
    </location>
</feature>
<keyword evidence="1" id="KW-0812">Transmembrane</keyword>
<proteinExistence type="predicted"/>
<evidence type="ECO:0000256" key="1">
    <source>
        <dbReference type="SAM" id="Phobius"/>
    </source>
</evidence>
<dbReference type="InterPro" id="IPR045931">
    <property type="entry name" value="DUF6350"/>
</dbReference>
<evidence type="ECO:0000313" key="2">
    <source>
        <dbReference type="EMBL" id="CAB4851276.1"/>
    </source>
</evidence>
<dbReference type="Pfam" id="PF19877">
    <property type="entry name" value="DUF6350"/>
    <property type="match status" value="1"/>
</dbReference>
<keyword evidence="1" id="KW-1133">Transmembrane helix</keyword>
<name>A0A6J7BZV0_9ZZZZ</name>
<feature type="transmembrane region" description="Helical" evidence="1">
    <location>
        <begin position="390"/>
        <end position="411"/>
    </location>
</feature>
<sequence length="423" mass="41955">MSLAGGSALGCEHREVTSTLERSSAGSASRGRRVGTARLDLVATLPVAALTAALWAVAVGTVVIGGLVTVAWAVGTRGDDSVSTALQASGVVWLLAHHAPVVTANATVTLLPLGLVALPLVLLFRAGRWAARITGTTAFPDAALLVIASTAAYSALGLLIAQLSSISGAGVPDLEALGWTALVAAIGLSAGVSSGASLRTRLLGRVPAALTRVGIGVVAGGAALVALVALVAAAAVLARWSTVTGLSHQAAQGPWDALGLFLLSLAYLPNMLIWTLSYVAGPGFAAGGGSTIDPFTTSGALLPGIPILGAVPSSPPAFAPLLLLIPILAGVVSAVIVRRRVESASVAQQVWSHLGSAIVVGLATAWLCALSGGALGAARLADLGPHVKAVGLAVTVLIAVGSLATTALIHFRPTSQIPDRSSG</sequence>
<feature type="transmembrane region" description="Helical" evidence="1">
    <location>
        <begin position="357"/>
        <end position="378"/>
    </location>
</feature>
<reference evidence="2" key="1">
    <citation type="submission" date="2020-05" db="EMBL/GenBank/DDBJ databases">
        <authorList>
            <person name="Chiriac C."/>
            <person name="Salcher M."/>
            <person name="Ghai R."/>
            <person name="Kavagutti S V."/>
        </authorList>
    </citation>
    <scope>NUCLEOTIDE SEQUENCE</scope>
</reference>
<feature type="transmembrane region" description="Helical" evidence="1">
    <location>
        <begin position="41"/>
        <end position="74"/>
    </location>
</feature>
<feature type="transmembrane region" description="Helical" evidence="1">
    <location>
        <begin position="210"/>
        <end position="237"/>
    </location>
</feature>
<keyword evidence="1" id="KW-0472">Membrane</keyword>
<protein>
    <submittedName>
        <fullName evidence="2">Unannotated protein</fullName>
    </submittedName>
</protein>
<dbReference type="AlphaFoldDB" id="A0A6J7BZV0"/>
<accession>A0A6J7BZV0</accession>
<gene>
    <name evidence="2" type="ORF">UFOPK3268_01204</name>
</gene>
<organism evidence="2">
    <name type="scientific">freshwater metagenome</name>
    <dbReference type="NCBI Taxonomy" id="449393"/>
    <lineage>
        <taxon>unclassified sequences</taxon>
        <taxon>metagenomes</taxon>
        <taxon>ecological metagenomes</taxon>
    </lineage>
</organism>
<feature type="transmembrane region" description="Helical" evidence="1">
    <location>
        <begin position="317"/>
        <end position="337"/>
    </location>
</feature>
<feature type="transmembrane region" description="Helical" evidence="1">
    <location>
        <begin position="292"/>
        <end position="311"/>
    </location>
</feature>
<feature type="transmembrane region" description="Helical" evidence="1">
    <location>
        <begin position="144"/>
        <end position="164"/>
    </location>
</feature>
<dbReference type="EMBL" id="CAFBIZ010000161">
    <property type="protein sequence ID" value="CAB4851276.1"/>
    <property type="molecule type" value="Genomic_DNA"/>
</dbReference>
<feature type="transmembrane region" description="Helical" evidence="1">
    <location>
        <begin position="257"/>
        <end position="280"/>
    </location>
</feature>
<feature type="transmembrane region" description="Helical" evidence="1">
    <location>
        <begin position="176"/>
        <end position="198"/>
    </location>
</feature>